<dbReference type="InParanoid" id="E4V6N8"/>
<protein>
    <submittedName>
        <fullName evidence="1">Uncharacterized protein</fullName>
    </submittedName>
</protein>
<dbReference type="Proteomes" id="UP000002669">
    <property type="component" value="Unassembled WGS sequence"/>
</dbReference>
<evidence type="ECO:0000313" key="2">
    <source>
        <dbReference type="Proteomes" id="UP000002669"/>
    </source>
</evidence>
<dbReference type="OrthoDB" id="4171521at2759"/>
<evidence type="ECO:0000313" key="1">
    <source>
        <dbReference type="EMBL" id="EFQ96754.1"/>
    </source>
</evidence>
<dbReference type="eggNOG" id="ENOG502T5FZ">
    <property type="taxonomic scope" value="Eukaryota"/>
</dbReference>
<gene>
    <name evidence="1" type="ORF">MGYG_08678</name>
</gene>
<reference evidence="2" key="1">
    <citation type="journal article" date="2012" name="MBio">
        <title>Comparative genome analysis of Trichophyton rubrum and related dermatophytes reveals candidate genes involved in infection.</title>
        <authorList>
            <person name="Martinez D.A."/>
            <person name="Oliver B.G."/>
            <person name="Graeser Y."/>
            <person name="Goldberg J.M."/>
            <person name="Li W."/>
            <person name="Martinez-Rossi N.M."/>
            <person name="Monod M."/>
            <person name="Shelest E."/>
            <person name="Barton R.C."/>
            <person name="Birch E."/>
            <person name="Brakhage A.A."/>
            <person name="Chen Z."/>
            <person name="Gurr S.J."/>
            <person name="Heiman D."/>
            <person name="Heitman J."/>
            <person name="Kosti I."/>
            <person name="Rossi A."/>
            <person name="Saif S."/>
            <person name="Samalova M."/>
            <person name="Saunders C.W."/>
            <person name="Shea T."/>
            <person name="Summerbell R.C."/>
            <person name="Xu J."/>
            <person name="Young S."/>
            <person name="Zeng Q."/>
            <person name="Birren B.W."/>
            <person name="Cuomo C.A."/>
            <person name="White T.C."/>
        </authorList>
    </citation>
    <scope>NUCLEOTIDE SEQUENCE [LARGE SCALE GENOMIC DNA]</scope>
    <source>
        <strain evidence="2">ATCC MYA-4604 / CBS 118893</strain>
    </source>
</reference>
<dbReference type="RefSeq" id="XP_003169131.1">
    <property type="nucleotide sequence ID" value="XM_003169083.1"/>
</dbReference>
<dbReference type="GeneID" id="10024551"/>
<dbReference type="AlphaFoldDB" id="E4V6N8"/>
<accession>E4V6N8</accession>
<sequence>MRKRIEESETHFQKALEESKRGFMKELAESKNESRRAYSAAMTTMMELRAPIYQLQSGHQVGPKYRAKRNAVAHGGSVLMDISILRHLDTSPGGRTAVFTKWAVGFEDIYGLPFRYVETLSEGSRMVTLLNIRADVLLLDVYSSYDQSENIEQQCKSVLRQWKVAVDSERDPEGIFDGAAVLSMYDKIVELHNAAQP</sequence>
<dbReference type="HOGENOM" id="CLU_109660_0_0_1"/>
<dbReference type="EMBL" id="DS989831">
    <property type="protein sequence ID" value="EFQ96754.1"/>
    <property type="molecule type" value="Genomic_DNA"/>
</dbReference>
<proteinExistence type="predicted"/>
<organism evidence="2">
    <name type="scientific">Arthroderma gypseum (strain ATCC MYA-4604 / CBS 118893)</name>
    <name type="common">Microsporum gypseum</name>
    <dbReference type="NCBI Taxonomy" id="535722"/>
    <lineage>
        <taxon>Eukaryota</taxon>
        <taxon>Fungi</taxon>
        <taxon>Dikarya</taxon>
        <taxon>Ascomycota</taxon>
        <taxon>Pezizomycotina</taxon>
        <taxon>Eurotiomycetes</taxon>
        <taxon>Eurotiomycetidae</taxon>
        <taxon>Onygenales</taxon>
        <taxon>Arthrodermataceae</taxon>
        <taxon>Nannizzia</taxon>
    </lineage>
</organism>
<name>E4V6N8_ARTGP</name>
<dbReference type="VEuPathDB" id="FungiDB:MGYG_08678"/>
<keyword evidence="2" id="KW-1185">Reference proteome</keyword>
<dbReference type="OMA" id="IMTMMEL"/>